<evidence type="ECO:0000313" key="2">
    <source>
        <dbReference type="EMBL" id="HEN27476.1"/>
    </source>
</evidence>
<dbReference type="PANTHER" id="PTHR30038:SF0">
    <property type="entry name" value="TUNGSTEN-CONTAINING ALDEHYDE FERREDOXIN OXIDOREDUCTASE"/>
    <property type="match status" value="1"/>
</dbReference>
<sequence length="349" mass="38760">MRNFRYGRLEDYEGLSPENLEKMRVKNTGCYNCAARCGKVHVVKYGPYAGAESEGPEYESCWSFTGPVDQTCIEATVAADQLCDDLGLDTISTGGVIGFAFELYEKGILTKNDIVGLELVYGNHQAMIALIRKIAMREGIGDLLAEGVLRCSQKVGEGTEYFAMHVKGLEMAGYEPRGLKATGFGYATNTIGGSHNNGALALQELGIPIPRALDRLAEDGKADIVIYNQNQAALRKVGIVCAFAVSWGDWYKRLFNQMLVAATGIKEFEDWDYLHQVSERIWNLDRAFNNREGFDRKYDTLPPRIMVEPLHTKGGPGEGEIIKGLERFLDEYYKLEVGLKTVSQVHKSS</sequence>
<dbReference type="SUPFAM" id="SSF48310">
    <property type="entry name" value="Aldehyde ferredoxin oxidoreductase, C-terminal domains"/>
    <property type="match status" value="1"/>
</dbReference>
<name>A0A7C2P2V8_UNCW3</name>
<evidence type="ECO:0000259" key="1">
    <source>
        <dbReference type="Pfam" id="PF01314"/>
    </source>
</evidence>
<reference evidence="2" key="1">
    <citation type="journal article" date="2020" name="mSystems">
        <title>Genome- and Community-Level Interaction Insights into Carbon Utilization and Element Cycling Functions of Hydrothermarchaeota in Hydrothermal Sediment.</title>
        <authorList>
            <person name="Zhou Z."/>
            <person name="Liu Y."/>
            <person name="Xu W."/>
            <person name="Pan J."/>
            <person name="Luo Z.H."/>
            <person name="Li M."/>
        </authorList>
    </citation>
    <scope>NUCLEOTIDE SEQUENCE [LARGE SCALE GENOMIC DNA]</scope>
    <source>
        <strain evidence="2">SpSt-34</strain>
    </source>
</reference>
<organism evidence="2">
    <name type="scientific">candidate division WOR-3 bacterium</name>
    <dbReference type="NCBI Taxonomy" id="2052148"/>
    <lineage>
        <taxon>Bacteria</taxon>
        <taxon>Bacteria division WOR-3</taxon>
    </lineage>
</organism>
<dbReference type="InterPro" id="IPR013985">
    <property type="entry name" value="Ald_Fedxn_OxRdtase_dom3"/>
</dbReference>
<dbReference type="InterPro" id="IPR036021">
    <property type="entry name" value="Tungsten_al_ferr_oxy-like_C"/>
</dbReference>
<dbReference type="InterPro" id="IPR001203">
    <property type="entry name" value="OxRdtase_Ald_Fedxn_C"/>
</dbReference>
<dbReference type="InterPro" id="IPR051919">
    <property type="entry name" value="W-dependent_AOR"/>
</dbReference>
<comment type="caution">
    <text evidence="2">The sequence shown here is derived from an EMBL/GenBank/DDBJ whole genome shotgun (WGS) entry which is preliminary data.</text>
</comment>
<dbReference type="EMBL" id="DSOL01000060">
    <property type="protein sequence ID" value="HEN27476.1"/>
    <property type="molecule type" value="Genomic_DNA"/>
</dbReference>
<dbReference type="PANTHER" id="PTHR30038">
    <property type="entry name" value="ALDEHYDE FERREDOXIN OXIDOREDUCTASE"/>
    <property type="match status" value="1"/>
</dbReference>
<protein>
    <recommendedName>
        <fullName evidence="1">Aldehyde ferredoxin oxidoreductase C-terminal domain-containing protein</fullName>
    </recommendedName>
</protein>
<dbReference type="Gene3D" id="1.10.599.10">
    <property type="entry name" value="Aldehyde Ferredoxin Oxidoreductase Protein, subunit A, domain 3"/>
    <property type="match status" value="1"/>
</dbReference>
<dbReference type="Gene3D" id="1.10.569.10">
    <property type="entry name" value="Aldehyde Ferredoxin Oxidoreductase Protein, subunit A, domain 2"/>
    <property type="match status" value="1"/>
</dbReference>
<dbReference type="GO" id="GO:0016625">
    <property type="term" value="F:oxidoreductase activity, acting on the aldehyde or oxo group of donors, iron-sulfur protein as acceptor"/>
    <property type="evidence" value="ECO:0007669"/>
    <property type="project" value="InterPro"/>
</dbReference>
<dbReference type="GO" id="GO:0051536">
    <property type="term" value="F:iron-sulfur cluster binding"/>
    <property type="evidence" value="ECO:0007669"/>
    <property type="project" value="InterPro"/>
</dbReference>
<dbReference type="AlphaFoldDB" id="A0A7C2P2V8"/>
<dbReference type="Pfam" id="PF01314">
    <property type="entry name" value="AFOR_C"/>
    <property type="match status" value="1"/>
</dbReference>
<gene>
    <name evidence="2" type="ORF">ENQ77_02185</name>
</gene>
<dbReference type="InterPro" id="IPR013984">
    <property type="entry name" value="Ald_Fedxn_OxRdtase_dom2"/>
</dbReference>
<accession>A0A7C2P2V8</accession>
<feature type="domain" description="Aldehyde ferredoxin oxidoreductase C-terminal" evidence="1">
    <location>
        <begin position="2"/>
        <end position="335"/>
    </location>
</feature>
<proteinExistence type="predicted"/>
<dbReference type="GO" id="GO:0009055">
    <property type="term" value="F:electron transfer activity"/>
    <property type="evidence" value="ECO:0007669"/>
    <property type="project" value="InterPro"/>
</dbReference>